<keyword evidence="4 5" id="KW-0539">Nucleus</keyword>
<dbReference type="PANTHER" id="PTHR24339:SF67">
    <property type="entry name" value="GNOT1 HOMEODOMAIN PROTEIN-RELATED"/>
    <property type="match status" value="1"/>
</dbReference>
<dbReference type="SUPFAM" id="SSF46689">
    <property type="entry name" value="Homeodomain-like"/>
    <property type="match status" value="1"/>
</dbReference>
<keyword evidence="3 5" id="KW-0371">Homeobox</keyword>
<dbReference type="GO" id="GO:0000978">
    <property type="term" value="F:RNA polymerase II cis-regulatory region sequence-specific DNA binding"/>
    <property type="evidence" value="ECO:0007669"/>
    <property type="project" value="TreeGrafter"/>
</dbReference>
<feature type="domain" description="Homeobox" evidence="7">
    <location>
        <begin position="61"/>
        <end position="121"/>
    </location>
</feature>
<evidence type="ECO:0000256" key="3">
    <source>
        <dbReference type="ARBA" id="ARBA00023155"/>
    </source>
</evidence>
<dbReference type="PRINTS" id="PR00031">
    <property type="entry name" value="HTHREPRESSR"/>
</dbReference>
<evidence type="ECO:0000313" key="9">
    <source>
        <dbReference type="Proteomes" id="UP000270296"/>
    </source>
</evidence>
<protein>
    <submittedName>
        <fullName evidence="10">Homeobox domain-containing protein</fullName>
    </submittedName>
</protein>
<dbReference type="GO" id="GO:0005634">
    <property type="term" value="C:nucleus"/>
    <property type="evidence" value="ECO:0007669"/>
    <property type="project" value="UniProtKB-SubCell"/>
</dbReference>
<sequence>MYDTDITSQEYHNHEDNASMCVPSATCGLLPLEIVHQSERETMEKGLRSQRQCNGQNATAVQAKRFRTVFTMPQLTVLEAVFQKKQYMVGEERCRLAKCLGLSDTQIKVWFQNRRIKWRKEERESGLALLNNYSGVHYVRL</sequence>
<evidence type="ECO:0000259" key="7">
    <source>
        <dbReference type="PROSITE" id="PS50071"/>
    </source>
</evidence>
<dbReference type="WBParaSite" id="SBAD_0000787101-mRNA-1">
    <property type="protein sequence ID" value="SBAD_0000787101-mRNA-1"/>
    <property type="gene ID" value="SBAD_0000787101"/>
</dbReference>
<keyword evidence="9" id="KW-1185">Reference proteome</keyword>
<dbReference type="AlphaFoldDB" id="A0A183IVD5"/>
<name>A0A183IVD5_9BILA</name>
<evidence type="ECO:0000256" key="1">
    <source>
        <dbReference type="ARBA" id="ARBA00004123"/>
    </source>
</evidence>
<dbReference type="GO" id="GO:0030182">
    <property type="term" value="P:neuron differentiation"/>
    <property type="evidence" value="ECO:0007669"/>
    <property type="project" value="TreeGrafter"/>
</dbReference>
<comment type="subcellular location">
    <subcellularLocation>
        <location evidence="1 5 6">Nucleus</location>
    </subcellularLocation>
</comment>
<dbReference type="InterPro" id="IPR009057">
    <property type="entry name" value="Homeodomain-like_sf"/>
</dbReference>
<evidence type="ECO:0000313" key="10">
    <source>
        <dbReference type="WBParaSite" id="SBAD_0000787101-mRNA-1"/>
    </source>
</evidence>
<dbReference type="PROSITE" id="PS50071">
    <property type="entry name" value="HOMEOBOX_2"/>
    <property type="match status" value="1"/>
</dbReference>
<evidence type="ECO:0000313" key="8">
    <source>
        <dbReference type="EMBL" id="VDP13592.1"/>
    </source>
</evidence>
<evidence type="ECO:0000256" key="2">
    <source>
        <dbReference type="ARBA" id="ARBA00023125"/>
    </source>
</evidence>
<accession>A0A183IVD5</accession>
<dbReference type="InterPro" id="IPR001356">
    <property type="entry name" value="HD"/>
</dbReference>
<dbReference type="InterPro" id="IPR020479">
    <property type="entry name" value="HD_metazoa"/>
</dbReference>
<dbReference type="SMART" id="SM00389">
    <property type="entry name" value="HOX"/>
    <property type="match status" value="1"/>
</dbReference>
<evidence type="ECO:0000256" key="6">
    <source>
        <dbReference type="RuleBase" id="RU000682"/>
    </source>
</evidence>
<feature type="DNA-binding region" description="Homeobox" evidence="5">
    <location>
        <begin position="63"/>
        <end position="122"/>
    </location>
</feature>
<dbReference type="PRINTS" id="PR00024">
    <property type="entry name" value="HOMEOBOX"/>
</dbReference>
<evidence type="ECO:0000256" key="5">
    <source>
        <dbReference type="PROSITE-ProRule" id="PRU00108"/>
    </source>
</evidence>
<evidence type="ECO:0000256" key="4">
    <source>
        <dbReference type="ARBA" id="ARBA00023242"/>
    </source>
</evidence>
<dbReference type="GO" id="GO:0000981">
    <property type="term" value="F:DNA-binding transcription factor activity, RNA polymerase II-specific"/>
    <property type="evidence" value="ECO:0007669"/>
    <property type="project" value="InterPro"/>
</dbReference>
<dbReference type="InterPro" id="IPR050877">
    <property type="entry name" value="EMX-VAX-Noto_Homeobox_TFs"/>
</dbReference>
<dbReference type="GO" id="GO:0007417">
    <property type="term" value="P:central nervous system development"/>
    <property type="evidence" value="ECO:0007669"/>
    <property type="project" value="TreeGrafter"/>
</dbReference>
<dbReference type="OrthoDB" id="6159439at2759"/>
<reference evidence="8 9" key="2">
    <citation type="submission" date="2018-11" db="EMBL/GenBank/DDBJ databases">
        <authorList>
            <consortium name="Pathogen Informatics"/>
        </authorList>
    </citation>
    <scope>NUCLEOTIDE SEQUENCE [LARGE SCALE GENOMIC DNA]</scope>
</reference>
<keyword evidence="2 5" id="KW-0238">DNA-binding</keyword>
<dbReference type="Gene3D" id="1.10.10.60">
    <property type="entry name" value="Homeodomain-like"/>
    <property type="match status" value="1"/>
</dbReference>
<organism evidence="10">
    <name type="scientific">Soboliphyme baturini</name>
    <dbReference type="NCBI Taxonomy" id="241478"/>
    <lineage>
        <taxon>Eukaryota</taxon>
        <taxon>Metazoa</taxon>
        <taxon>Ecdysozoa</taxon>
        <taxon>Nematoda</taxon>
        <taxon>Enoplea</taxon>
        <taxon>Dorylaimia</taxon>
        <taxon>Dioctophymatida</taxon>
        <taxon>Dioctophymatoidea</taxon>
        <taxon>Soboliphymatidae</taxon>
        <taxon>Soboliphyme</taxon>
    </lineage>
</organism>
<dbReference type="Pfam" id="PF00046">
    <property type="entry name" value="Homeodomain"/>
    <property type="match status" value="1"/>
</dbReference>
<dbReference type="CDD" id="cd00086">
    <property type="entry name" value="homeodomain"/>
    <property type="match status" value="1"/>
</dbReference>
<dbReference type="PROSITE" id="PS00027">
    <property type="entry name" value="HOMEOBOX_1"/>
    <property type="match status" value="1"/>
</dbReference>
<dbReference type="InterPro" id="IPR017970">
    <property type="entry name" value="Homeobox_CS"/>
</dbReference>
<dbReference type="Proteomes" id="UP000270296">
    <property type="component" value="Unassembled WGS sequence"/>
</dbReference>
<reference evidence="10" key="1">
    <citation type="submission" date="2016-06" db="UniProtKB">
        <authorList>
            <consortium name="WormBaseParasite"/>
        </authorList>
    </citation>
    <scope>IDENTIFICATION</scope>
</reference>
<dbReference type="EMBL" id="UZAM01010753">
    <property type="protein sequence ID" value="VDP13592.1"/>
    <property type="molecule type" value="Genomic_DNA"/>
</dbReference>
<proteinExistence type="predicted"/>
<dbReference type="InterPro" id="IPR000047">
    <property type="entry name" value="HTH_motif"/>
</dbReference>
<gene>
    <name evidence="8" type="ORF">SBAD_LOCUS7582</name>
</gene>
<dbReference type="PANTHER" id="PTHR24339">
    <property type="entry name" value="HOMEOBOX PROTEIN EMX-RELATED"/>
    <property type="match status" value="1"/>
</dbReference>